<dbReference type="RefSeq" id="WP_342690397.1">
    <property type="nucleotide sequence ID" value="NZ_JBCGDP010000002.1"/>
</dbReference>
<dbReference type="PANTHER" id="PTHR22916:SF3">
    <property type="entry name" value="UDP-GLCNAC:BETAGAL BETA-1,3-N-ACETYLGLUCOSAMINYLTRANSFERASE-LIKE PROTEIN 1"/>
    <property type="match status" value="1"/>
</dbReference>
<dbReference type="EC" id="2.4.-.-" evidence="2"/>
<organism evidence="2 3">
    <name type="scientific">Flavobacterium polysaccharolyticum</name>
    <dbReference type="NCBI Taxonomy" id="3133148"/>
    <lineage>
        <taxon>Bacteria</taxon>
        <taxon>Pseudomonadati</taxon>
        <taxon>Bacteroidota</taxon>
        <taxon>Flavobacteriia</taxon>
        <taxon>Flavobacteriales</taxon>
        <taxon>Flavobacteriaceae</taxon>
        <taxon>Flavobacterium</taxon>
    </lineage>
</organism>
<evidence type="ECO:0000313" key="3">
    <source>
        <dbReference type="Proteomes" id="UP001468798"/>
    </source>
</evidence>
<keyword evidence="2" id="KW-0808">Transferase</keyword>
<dbReference type="PANTHER" id="PTHR22916">
    <property type="entry name" value="GLYCOSYLTRANSFERASE"/>
    <property type="match status" value="1"/>
</dbReference>
<name>A0ABU9NLW9_9FLAO</name>
<dbReference type="InterPro" id="IPR029044">
    <property type="entry name" value="Nucleotide-diphossugar_trans"/>
</dbReference>
<comment type="caution">
    <text evidence="2">The sequence shown here is derived from an EMBL/GenBank/DDBJ whole genome shotgun (WGS) entry which is preliminary data.</text>
</comment>
<evidence type="ECO:0000313" key="2">
    <source>
        <dbReference type="EMBL" id="MEM0575269.1"/>
    </source>
</evidence>
<dbReference type="SUPFAM" id="SSF53448">
    <property type="entry name" value="Nucleotide-diphospho-sugar transferases"/>
    <property type="match status" value="1"/>
</dbReference>
<dbReference type="Proteomes" id="UP001468798">
    <property type="component" value="Unassembled WGS sequence"/>
</dbReference>
<keyword evidence="2" id="KW-0328">Glycosyltransferase</keyword>
<reference evidence="2 3" key="1">
    <citation type="submission" date="2024-03" db="EMBL/GenBank/DDBJ databases">
        <title>Two novel species of the genus Flavobacterium exhibiting potentially degradation of complex polysaccharides.</title>
        <authorList>
            <person name="Lian X."/>
        </authorList>
    </citation>
    <scope>NUCLEOTIDE SEQUENCE [LARGE SCALE GENOMIC DNA]</scope>
    <source>
        <strain evidence="2 3">N6</strain>
    </source>
</reference>
<protein>
    <submittedName>
        <fullName evidence="2">Glycosyltransferase</fullName>
        <ecNumber evidence="2">2.4.-.-</ecNumber>
    </submittedName>
</protein>
<evidence type="ECO:0000259" key="1">
    <source>
        <dbReference type="Pfam" id="PF00535"/>
    </source>
</evidence>
<dbReference type="EMBL" id="JBCGDP010000002">
    <property type="protein sequence ID" value="MEM0575269.1"/>
    <property type="molecule type" value="Genomic_DNA"/>
</dbReference>
<dbReference type="Gene3D" id="3.90.550.10">
    <property type="entry name" value="Spore Coat Polysaccharide Biosynthesis Protein SpsA, Chain A"/>
    <property type="match status" value="1"/>
</dbReference>
<dbReference type="GO" id="GO:0016757">
    <property type="term" value="F:glycosyltransferase activity"/>
    <property type="evidence" value="ECO:0007669"/>
    <property type="project" value="UniProtKB-KW"/>
</dbReference>
<feature type="domain" description="Glycosyltransferase 2-like" evidence="1">
    <location>
        <begin position="9"/>
        <end position="137"/>
    </location>
</feature>
<dbReference type="Pfam" id="PF00535">
    <property type="entry name" value="Glycos_transf_2"/>
    <property type="match status" value="1"/>
</dbReference>
<proteinExistence type="predicted"/>
<keyword evidence="3" id="KW-1185">Reference proteome</keyword>
<gene>
    <name evidence="2" type="ORF">WFZ86_02070</name>
</gene>
<dbReference type="InterPro" id="IPR001173">
    <property type="entry name" value="Glyco_trans_2-like"/>
</dbReference>
<accession>A0ABU9NLW9</accession>
<sequence length="343" mass="40405">MDILNPKVTVLMPVYNCELYIKEAIDSILNQTFTDFEFLIIDDASTDKTVSIVKEYNDCRIELIEKPVNTGYTNSLNYGLKVAKGEYIARMDGDDISLPNRFEKQIAFLDANPEVVLCGTAVKVIDSDRVIRYPEFNDYIKLEFLSQNCIVHPSVMIRKSILDFYSISYDTNKEPAEDYNLWVKLLNYGNLYNIQEVLLYYRVHSSQVSQKRFNLQVESSIETQLELLDFIHNGKDESLSSLLNKIFRNNKYSYKDIMFFNQLKKDLLLANKSEFFEPNGFEKYLIQTEYKIINSYFIKRDNFNPNIFFQFIACKHKLMSKMSFRTQMKIFLKSILFWNVKKT</sequence>